<dbReference type="GeneID" id="41990352"/>
<feature type="region of interest" description="Disordered" evidence="1">
    <location>
        <begin position="1"/>
        <end position="62"/>
    </location>
</feature>
<dbReference type="EMBL" id="QKXC01000024">
    <property type="protein sequence ID" value="RBR26260.1"/>
    <property type="molecule type" value="Genomic_DNA"/>
</dbReference>
<sequence>MVTTRASSRGASVGPEFAPEFHTELPSIPATPSTRKRSIKTTSSSTTNGSAKKRRLSTDSPGKWAHIPSSATLLWLAVSLPLVAWDSGYVFGRPHTMPNGYLHWPLYTPYALYGQVDYVYGQKAWEEKNGFTAAQTAMNVVETLMYLVYLWKIFRADKVDGKKRVGGRDGALAVVIGFSAAVMTLSKTALYWANEYYSEFGNIGHNTPMDILTLWIIPNGFWLILPTYMIWAFGKDIINGLTLASGQPVKQRTE</sequence>
<feature type="compositionally biased region" description="Polar residues" evidence="1">
    <location>
        <begin position="1"/>
        <end position="10"/>
    </location>
</feature>
<dbReference type="Proteomes" id="UP000253153">
    <property type="component" value="Unassembled WGS sequence"/>
</dbReference>
<feature type="transmembrane region" description="Helical" evidence="2">
    <location>
        <begin position="133"/>
        <end position="151"/>
    </location>
</feature>
<evidence type="ECO:0000256" key="2">
    <source>
        <dbReference type="SAM" id="Phobius"/>
    </source>
</evidence>
<organism evidence="3 4">
    <name type="scientific">Fusarium coffeatum</name>
    <dbReference type="NCBI Taxonomy" id="231269"/>
    <lineage>
        <taxon>Eukaryota</taxon>
        <taxon>Fungi</taxon>
        <taxon>Dikarya</taxon>
        <taxon>Ascomycota</taxon>
        <taxon>Pezizomycotina</taxon>
        <taxon>Sordariomycetes</taxon>
        <taxon>Hypocreomycetidae</taxon>
        <taxon>Hypocreales</taxon>
        <taxon>Nectriaceae</taxon>
        <taxon>Fusarium</taxon>
        <taxon>Fusarium incarnatum-equiseti species complex</taxon>
    </lineage>
</organism>
<gene>
    <name evidence="3" type="ORF">FIESC28_00905</name>
</gene>
<dbReference type="RefSeq" id="XP_031020851.1">
    <property type="nucleotide sequence ID" value="XM_031155056.1"/>
</dbReference>
<evidence type="ECO:0008006" key="5">
    <source>
        <dbReference type="Google" id="ProtNLM"/>
    </source>
</evidence>
<evidence type="ECO:0000313" key="3">
    <source>
        <dbReference type="EMBL" id="RBR26260.1"/>
    </source>
</evidence>
<keyword evidence="2" id="KW-0472">Membrane</keyword>
<accession>A0A366SC03</accession>
<name>A0A366SC03_9HYPO</name>
<reference evidence="3 4" key="1">
    <citation type="submission" date="2018-06" db="EMBL/GenBank/DDBJ databases">
        <title>Fusarium incarnatum-equiseti species complex species 28.</title>
        <authorList>
            <person name="Gardiner D.M."/>
        </authorList>
    </citation>
    <scope>NUCLEOTIDE SEQUENCE [LARGE SCALE GENOMIC DNA]</scope>
    <source>
        <strain evidence="3 4">FIESC_28</strain>
    </source>
</reference>
<feature type="transmembrane region" description="Helical" evidence="2">
    <location>
        <begin position="212"/>
        <end position="233"/>
    </location>
</feature>
<keyword evidence="4" id="KW-1185">Reference proteome</keyword>
<feature type="compositionally biased region" description="Low complexity" evidence="1">
    <location>
        <begin position="40"/>
        <end position="50"/>
    </location>
</feature>
<proteinExistence type="predicted"/>
<dbReference type="OrthoDB" id="60858at2759"/>
<dbReference type="AlphaFoldDB" id="A0A366SC03"/>
<evidence type="ECO:0000256" key="1">
    <source>
        <dbReference type="SAM" id="MobiDB-lite"/>
    </source>
</evidence>
<keyword evidence="2" id="KW-1133">Transmembrane helix</keyword>
<protein>
    <recommendedName>
        <fullName evidence="5">EXPERA domain-containing protein</fullName>
    </recommendedName>
</protein>
<keyword evidence="2" id="KW-0812">Transmembrane</keyword>
<dbReference type="PANTHER" id="PTHR37919:SF2">
    <property type="entry name" value="EXPERA DOMAIN-CONTAINING PROTEIN"/>
    <property type="match status" value="1"/>
</dbReference>
<dbReference type="PANTHER" id="PTHR37919">
    <property type="entry name" value="PROTEIN CBG05606"/>
    <property type="match status" value="1"/>
</dbReference>
<feature type="transmembrane region" description="Helical" evidence="2">
    <location>
        <begin position="64"/>
        <end position="85"/>
    </location>
</feature>
<evidence type="ECO:0000313" key="4">
    <source>
        <dbReference type="Proteomes" id="UP000253153"/>
    </source>
</evidence>
<feature type="transmembrane region" description="Helical" evidence="2">
    <location>
        <begin position="171"/>
        <end position="192"/>
    </location>
</feature>
<comment type="caution">
    <text evidence="3">The sequence shown here is derived from an EMBL/GenBank/DDBJ whole genome shotgun (WGS) entry which is preliminary data.</text>
</comment>